<accession>A0A084SKL6</accession>
<evidence type="ECO:0000256" key="1">
    <source>
        <dbReference type="SAM" id="Phobius"/>
    </source>
</evidence>
<reference evidence="2 3" key="1">
    <citation type="submission" date="2014-07" db="EMBL/GenBank/DDBJ databases">
        <title>Draft Genome Sequence of Gephyronic Acid Producer, Cystobacter violaceus Strain Cb vi76.</title>
        <authorList>
            <person name="Stevens D.C."/>
            <person name="Young J."/>
            <person name="Carmichael R."/>
            <person name="Tan J."/>
            <person name="Taylor R.E."/>
        </authorList>
    </citation>
    <scope>NUCLEOTIDE SEQUENCE [LARGE SCALE GENOMIC DNA]</scope>
    <source>
        <strain evidence="2 3">Cb vi76</strain>
    </source>
</reference>
<keyword evidence="1" id="KW-0472">Membrane</keyword>
<protein>
    <submittedName>
        <fullName evidence="2">Uncharacterized protein</fullName>
    </submittedName>
</protein>
<feature type="transmembrane region" description="Helical" evidence="1">
    <location>
        <begin position="125"/>
        <end position="146"/>
    </location>
</feature>
<proteinExistence type="predicted"/>
<organism evidence="2 3">
    <name type="scientific">Archangium violaceum Cb vi76</name>
    <dbReference type="NCBI Taxonomy" id="1406225"/>
    <lineage>
        <taxon>Bacteria</taxon>
        <taxon>Pseudomonadati</taxon>
        <taxon>Myxococcota</taxon>
        <taxon>Myxococcia</taxon>
        <taxon>Myxococcales</taxon>
        <taxon>Cystobacterineae</taxon>
        <taxon>Archangiaceae</taxon>
        <taxon>Archangium</taxon>
    </lineage>
</organism>
<dbReference type="Proteomes" id="UP000028547">
    <property type="component" value="Unassembled WGS sequence"/>
</dbReference>
<gene>
    <name evidence="2" type="ORF">Q664_37700</name>
</gene>
<dbReference type="AlphaFoldDB" id="A0A084SKL6"/>
<keyword evidence="1" id="KW-1133">Transmembrane helix</keyword>
<keyword evidence="1" id="KW-0812">Transmembrane</keyword>
<sequence length="431" mass="44521">MPRAFDVTASTAAVQLSPGRDGEVSFTVSNALHLPLRVRASVEPSGTARSEWMRLREEESRELAPDGTAVFTVKVAVPPGAPEGEYAFKLLVVDVANPDEHYARSPSVAFTVAVAPAPAKKPFPWMWVALAAGVLLLAGGVVAFLLSRGDGDGTGGSGVLPGLSQPCAEGEPRCAGGLVCTGESLCLGDTGFACGEDASCASQRCVEGTCQPPLGLGSACEADRDCLEPLRCHEGLCLQPDGSPCTSAAQCISSRCEEGTCTATVPPGGGCTRDADCESPGRCERGRCQLPDGQSCTGDAQCLSGRCVGGSCRARVSPGGRCGSSSDCEPPARCESNRCVLREGASCSRGTECESGNCQSGICRPECFPPCGPGRTCSRGRCAIVRRHCDDNSDCESPMRCSDGTCRLPAGQPCALDSQCLSGSCVRSRCR</sequence>
<name>A0A084SKL6_9BACT</name>
<dbReference type="RefSeq" id="WP_043406812.1">
    <property type="nucleotide sequence ID" value="NZ_JPMI01000269.1"/>
</dbReference>
<comment type="caution">
    <text evidence="2">The sequence shown here is derived from an EMBL/GenBank/DDBJ whole genome shotgun (WGS) entry which is preliminary data.</text>
</comment>
<evidence type="ECO:0000313" key="2">
    <source>
        <dbReference type="EMBL" id="KFA89001.1"/>
    </source>
</evidence>
<dbReference type="EMBL" id="JPMI01000269">
    <property type="protein sequence ID" value="KFA89001.1"/>
    <property type="molecule type" value="Genomic_DNA"/>
</dbReference>
<evidence type="ECO:0000313" key="3">
    <source>
        <dbReference type="Proteomes" id="UP000028547"/>
    </source>
</evidence>